<keyword evidence="10" id="KW-0249">Electron transport</keyword>
<evidence type="ECO:0000256" key="9">
    <source>
        <dbReference type="ARBA" id="ARBA00022857"/>
    </source>
</evidence>
<keyword evidence="6" id="KW-0285">Flavoprotein</keyword>
<dbReference type="FunFam" id="1.20.990.10:FF:000010">
    <property type="entry name" value="Sulfite reductase [NADPH] flavoprotein component"/>
    <property type="match status" value="1"/>
</dbReference>
<dbReference type="PROSITE" id="PS51384">
    <property type="entry name" value="FAD_FR"/>
    <property type="match status" value="1"/>
</dbReference>
<evidence type="ECO:0000256" key="3">
    <source>
        <dbReference type="ARBA" id="ARBA00004774"/>
    </source>
</evidence>
<dbReference type="GO" id="GO:0009337">
    <property type="term" value="C:sulfite reductase complex (NADPH)"/>
    <property type="evidence" value="ECO:0007669"/>
    <property type="project" value="EnsemblFungi"/>
</dbReference>
<comment type="cofactor">
    <cofactor evidence="2">
        <name>FAD</name>
        <dbReference type="ChEBI" id="CHEBI:57692"/>
    </cofactor>
</comment>
<dbReference type="Gene3D" id="3.40.920.10">
    <property type="entry name" value="Pyruvate-ferredoxin oxidoreductase, PFOR, domain III"/>
    <property type="match status" value="1"/>
</dbReference>
<evidence type="ECO:0000256" key="8">
    <source>
        <dbReference type="ARBA" id="ARBA00022827"/>
    </source>
</evidence>
<dbReference type="SUPFAM" id="SSF63380">
    <property type="entry name" value="Riboflavin synthase domain-like"/>
    <property type="match status" value="1"/>
</dbReference>
<dbReference type="InterPro" id="IPR001709">
    <property type="entry name" value="Flavoprot_Pyr_Nucl_cyt_Rdtase"/>
</dbReference>
<dbReference type="InterPro" id="IPR003097">
    <property type="entry name" value="CysJ-like_FAD-binding"/>
</dbReference>
<dbReference type="InterPro" id="IPR017927">
    <property type="entry name" value="FAD-bd_FR_type"/>
</dbReference>
<dbReference type="Pfam" id="PF00175">
    <property type="entry name" value="NAD_binding_1"/>
    <property type="match status" value="1"/>
</dbReference>
<dbReference type="STRING" id="1266660.A0A1G4K2A1"/>
<protein>
    <recommendedName>
        <fullName evidence="4">assimilatory sulfite reductase (NADPH)</fullName>
        <ecNumber evidence="4">1.8.1.2</ecNumber>
    </recommendedName>
</protein>
<dbReference type="GO" id="GO:0010181">
    <property type="term" value="F:FMN binding"/>
    <property type="evidence" value="ECO:0007669"/>
    <property type="project" value="TreeGrafter"/>
</dbReference>
<keyword evidence="9" id="KW-0521">NADP</keyword>
<dbReference type="SUPFAM" id="SSF52343">
    <property type="entry name" value="Ferredoxin reductase-like, C-terminal NADP-linked domain"/>
    <property type="match status" value="1"/>
</dbReference>
<evidence type="ECO:0000313" key="15">
    <source>
        <dbReference type="EMBL" id="SCU97704.1"/>
    </source>
</evidence>
<evidence type="ECO:0000256" key="6">
    <source>
        <dbReference type="ARBA" id="ARBA00022630"/>
    </source>
</evidence>
<evidence type="ECO:0000256" key="12">
    <source>
        <dbReference type="ARBA" id="ARBA00052219"/>
    </source>
</evidence>
<dbReference type="PRINTS" id="PR00371">
    <property type="entry name" value="FPNCR"/>
</dbReference>
<sequence length="1037" mass="115328">MGIEFSTNPFGVPSDWKSTQAYTTPVASISSALVQNVSSIFSYKTFSDADLLDESVKSWVKKKALETLYFEELELRSGAGLTALGYAHATEDKSLVGIITPGYGLPYFANSFRRENSNGSRFMLNVGALDYNEEAGQVVSDFVTPLKTAASLGFPVVSPVRVDEAKQTTLLAIALAKFGTALGAVNLFDGPNYAKSVLNITEKVDQDIIARLSKQLTVPSTFDQILDKFNELSTSKLHNFEFYGDEGAETLFVSFGSVESELFGASLVENQFKVGLIAIRIALPFDTDKFVALIPKSVKNIVVVGQSLVGASATFMKSQVSAALFTHNVRSVKISEYVYLPSFVWSPDAVEQVIASFVPEFRKAADNHSEKFIYWAADSSVNLDVAARLAHALSLVDHRDITFRTKFDNNANGGTFQAQIVSRSKGNSSLADNVDRANVTVVENLSILNAFDITSTCKEKSTVLIVSEKSLKDKNLSDAKVLVDDLKLPSRFLTDAIHKDLRIVFLDAETIGDREETNGRTASFVIQAAFWKYAYDLSIAESVRRIWNSAGSDIELLAAVLSETITTAFDVGLREVHCENLKKSVKELAFDKSEEEELPSLLSETCFLPNPRKQEIPAQTSASAIADIACQLSFKEAFATKTSLRPDLPVNNYVVKVKENRRVTPADYDRYIFHIEFDITNTGLTYGIGEALGVHARNNQQLVRQFLKSYGLNEEDIVQVPNKEDQRYLENRTVLQAFTDCLDIFGKPPKAFYQSLLEFASNDEEKKKLEHLVSAAGAVELKKFQDVEYYTYADIFELFPSARPSLSDLVRIIAPLKRREYSIASSQRMHPNEVHLLIVIVDWVDNKGRKRFGQASKYLSELPVGSELVVSVKPSVMKLPPSTEQPVIMSGLGTGLAPFKAIVEEKLWQKQQGHKIGKVYLFMGSRHKREEYLYGELWEAYKAAGVITHIGAAFSRDQPHKIYIQDKIRESLQDLKTAMVDETGSFYLCGPTWPVPDITQALKDILQAAADEQGKKVNLDEAIEELKESSRYILEVY</sequence>
<dbReference type="GO" id="GO:0004783">
    <property type="term" value="F:sulfite reductase (NADPH) activity"/>
    <property type="evidence" value="ECO:0007669"/>
    <property type="project" value="UniProtKB-EC"/>
</dbReference>
<dbReference type="PANTHER" id="PTHR19384">
    <property type="entry name" value="NITRIC OXIDE SYNTHASE-RELATED"/>
    <property type="match status" value="1"/>
</dbReference>
<keyword evidence="5" id="KW-0813">Transport</keyword>
<dbReference type="AlphaFoldDB" id="A0A1G4K2A1"/>
<dbReference type="CDD" id="cd06207">
    <property type="entry name" value="CyPoR_like"/>
    <property type="match status" value="1"/>
</dbReference>
<dbReference type="PANTHER" id="PTHR19384:SF109">
    <property type="entry name" value="SULFITE REDUCTASE [NADPH] FLAVOPROTEIN COMPONENT"/>
    <property type="match status" value="1"/>
</dbReference>
<keyword evidence="8" id="KW-0274">FAD</keyword>
<comment type="catalytic activity">
    <reaction evidence="12">
        <text>hydrogen sulfide + 3 NADP(+) + 3 H2O = sulfite + 3 NADPH + 4 H(+)</text>
        <dbReference type="Rhea" id="RHEA:13801"/>
        <dbReference type="ChEBI" id="CHEBI:15377"/>
        <dbReference type="ChEBI" id="CHEBI:15378"/>
        <dbReference type="ChEBI" id="CHEBI:17359"/>
        <dbReference type="ChEBI" id="CHEBI:29919"/>
        <dbReference type="ChEBI" id="CHEBI:57783"/>
        <dbReference type="ChEBI" id="CHEBI:58349"/>
        <dbReference type="EC" id="1.8.1.2"/>
    </reaction>
</comment>
<dbReference type="Pfam" id="PF00667">
    <property type="entry name" value="FAD_binding_1"/>
    <property type="match status" value="1"/>
</dbReference>
<dbReference type="InterPro" id="IPR039261">
    <property type="entry name" value="FNR_nucleotide-bd"/>
</dbReference>
<keyword evidence="11" id="KW-0560">Oxidoreductase</keyword>
<evidence type="ECO:0000313" key="16">
    <source>
        <dbReference type="Proteomes" id="UP000190274"/>
    </source>
</evidence>
<dbReference type="GO" id="GO:0000103">
    <property type="term" value="P:sulfate assimilation"/>
    <property type="evidence" value="ECO:0007669"/>
    <property type="project" value="EnsemblFungi"/>
</dbReference>
<evidence type="ECO:0000256" key="1">
    <source>
        <dbReference type="ARBA" id="ARBA00001917"/>
    </source>
</evidence>
<proteinExistence type="predicted"/>
<evidence type="ECO:0000259" key="14">
    <source>
        <dbReference type="PROSITE" id="PS51384"/>
    </source>
</evidence>
<evidence type="ECO:0000256" key="7">
    <source>
        <dbReference type="ARBA" id="ARBA00022643"/>
    </source>
</evidence>
<reference evidence="15 16" key="1">
    <citation type="submission" date="2016-03" db="EMBL/GenBank/DDBJ databases">
        <authorList>
            <person name="Devillers H."/>
        </authorList>
    </citation>
    <scope>NUCLEOTIDE SEQUENCE [LARGE SCALE GENOMIC DNA]</scope>
    <source>
        <strain evidence="15">CBS 10888</strain>
    </source>
</reference>
<evidence type="ECO:0000256" key="10">
    <source>
        <dbReference type="ARBA" id="ARBA00022982"/>
    </source>
</evidence>
<comment type="cofactor">
    <cofactor evidence="1">
        <name>FMN</name>
        <dbReference type="ChEBI" id="CHEBI:58210"/>
    </cofactor>
</comment>
<dbReference type="GO" id="GO:0050660">
    <property type="term" value="F:flavin adenine dinucleotide binding"/>
    <property type="evidence" value="ECO:0007669"/>
    <property type="project" value="TreeGrafter"/>
</dbReference>
<keyword evidence="16" id="KW-1185">Reference proteome</keyword>
<comment type="pathway">
    <text evidence="3">Sulfur metabolism; hydrogen sulfide biosynthesis; hydrogen sulfide from sulfite (NADPH route): step 1/1.</text>
</comment>
<dbReference type="InterPro" id="IPR001433">
    <property type="entry name" value="OxRdtase_FAD/NAD-bd"/>
</dbReference>
<dbReference type="InterPro" id="IPR009014">
    <property type="entry name" value="Transketo_C/PFOR_II"/>
</dbReference>
<evidence type="ECO:0000256" key="5">
    <source>
        <dbReference type="ARBA" id="ARBA00022448"/>
    </source>
</evidence>
<dbReference type="EC" id="1.8.1.2" evidence="4"/>
<accession>A0A1G4K2A1</accession>
<dbReference type="GO" id="GO:0005829">
    <property type="term" value="C:cytosol"/>
    <property type="evidence" value="ECO:0007669"/>
    <property type="project" value="TreeGrafter"/>
</dbReference>
<evidence type="ECO:0000256" key="13">
    <source>
        <dbReference type="ARBA" id="ARBA00059320"/>
    </source>
</evidence>
<dbReference type="FunFam" id="3.40.50.80:FF:000011">
    <property type="entry name" value="Sulfite reductase flavoprotein component"/>
    <property type="match status" value="1"/>
</dbReference>
<feature type="domain" description="FAD-binding FR-type" evidence="14">
    <location>
        <begin position="650"/>
        <end position="881"/>
    </location>
</feature>
<dbReference type="InterPro" id="IPR002869">
    <property type="entry name" value="Pyrv_flavodox_OxRed_cen"/>
</dbReference>
<dbReference type="Gene3D" id="2.40.30.10">
    <property type="entry name" value="Translation factors"/>
    <property type="match status" value="1"/>
</dbReference>
<dbReference type="SUPFAM" id="SSF52922">
    <property type="entry name" value="TK C-terminal domain-like"/>
    <property type="match status" value="1"/>
</dbReference>
<keyword evidence="7" id="KW-0288">FMN</keyword>
<dbReference type="Proteomes" id="UP000190274">
    <property type="component" value="Chromosome H"/>
</dbReference>
<dbReference type="Gene3D" id="3.40.50.970">
    <property type="match status" value="1"/>
</dbReference>
<evidence type="ECO:0000256" key="2">
    <source>
        <dbReference type="ARBA" id="ARBA00001974"/>
    </source>
</evidence>
<dbReference type="OrthoDB" id="1856718at2759"/>
<name>A0A1G4K2A1_9SACH</name>
<dbReference type="InterPro" id="IPR023173">
    <property type="entry name" value="NADPH_Cyt_P450_Rdtase_alpha"/>
</dbReference>
<organism evidence="15 16">
    <name type="scientific">Lachancea dasiensis</name>
    <dbReference type="NCBI Taxonomy" id="1072105"/>
    <lineage>
        <taxon>Eukaryota</taxon>
        <taxon>Fungi</taxon>
        <taxon>Dikarya</taxon>
        <taxon>Ascomycota</taxon>
        <taxon>Saccharomycotina</taxon>
        <taxon>Saccharomycetes</taxon>
        <taxon>Saccharomycetales</taxon>
        <taxon>Saccharomycetaceae</taxon>
        <taxon>Lachancea</taxon>
    </lineage>
</organism>
<gene>
    <name evidence="15" type="ORF">LADA_0H07778G</name>
</gene>
<dbReference type="Gene3D" id="1.20.990.10">
    <property type="entry name" value="NADPH-cytochrome p450 Reductase, Chain A, domain 3"/>
    <property type="match status" value="1"/>
</dbReference>
<evidence type="ECO:0000256" key="4">
    <source>
        <dbReference type="ARBA" id="ARBA00012604"/>
    </source>
</evidence>
<dbReference type="SUPFAM" id="SSF53323">
    <property type="entry name" value="Pyruvate-ferredoxin oxidoreductase, PFOR, domain III"/>
    <property type="match status" value="1"/>
</dbReference>
<dbReference type="Gene3D" id="3.40.50.80">
    <property type="entry name" value="Nucleotide-binding domain of ferredoxin-NADP reductase (FNR) module"/>
    <property type="match status" value="1"/>
</dbReference>
<dbReference type="InterPro" id="IPR017938">
    <property type="entry name" value="Riboflavin_synthase-like_b-brl"/>
</dbReference>
<evidence type="ECO:0000256" key="11">
    <source>
        <dbReference type="ARBA" id="ARBA00023002"/>
    </source>
</evidence>
<dbReference type="EMBL" id="LT598461">
    <property type="protein sequence ID" value="SCU97704.1"/>
    <property type="molecule type" value="Genomic_DNA"/>
</dbReference>
<comment type="function">
    <text evidence="13">This enzyme catalyzes the 6-electron reduction of sulfite to sulfide. This is one of several activities required for the biosynthesis of L-cysteine from sulfate.</text>
</comment>